<dbReference type="Pfam" id="PF25238">
    <property type="entry name" value="OGFOD2-like"/>
    <property type="match status" value="1"/>
</dbReference>
<evidence type="ECO:0000256" key="1">
    <source>
        <dbReference type="ARBA" id="ARBA00001961"/>
    </source>
</evidence>
<gene>
    <name evidence="8" type="ORF">EVOR1521_LOCUS8565</name>
</gene>
<keyword evidence="9" id="KW-1185">Reference proteome</keyword>
<protein>
    <recommendedName>
        <fullName evidence="7">Fe2OG dioxygenase domain-containing protein</fullName>
    </recommendedName>
</protein>
<dbReference type="PANTHER" id="PTHR24014:SF4">
    <property type="entry name" value="2-OXOGLUTARATE AND IRON-DEPENDENT OXYGENASE DOMAIN-CONTAINING PROTEIN 2"/>
    <property type="match status" value="1"/>
</dbReference>
<evidence type="ECO:0000256" key="5">
    <source>
        <dbReference type="ARBA" id="ARBA00023002"/>
    </source>
</evidence>
<comment type="cofactor">
    <cofactor evidence="1">
        <name>L-ascorbate</name>
        <dbReference type="ChEBI" id="CHEBI:38290"/>
    </cofactor>
</comment>
<keyword evidence="4" id="KW-0223">Dioxygenase</keyword>
<dbReference type="Gene3D" id="2.60.120.620">
    <property type="entry name" value="q2cbj1_9rhob like domain"/>
    <property type="match status" value="1"/>
</dbReference>
<dbReference type="InterPro" id="IPR006620">
    <property type="entry name" value="Pro_4_hyd_alph"/>
</dbReference>
<reference evidence="8" key="1">
    <citation type="submission" date="2023-08" db="EMBL/GenBank/DDBJ databases">
        <authorList>
            <person name="Chen Y."/>
            <person name="Shah S."/>
            <person name="Dougan E. K."/>
            <person name="Thang M."/>
            <person name="Chan C."/>
        </authorList>
    </citation>
    <scope>NUCLEOTIDE SEQUENCE</scope>
</reference>
<dbReference type="GO" id="GO:0016705">
    <property type="term" value="F:oxidoreductase activity, acting on paired donors, with incorporation or reduction of molecular oxygen"/>
    <property type="evidence" value="ECO:0007669"/>
    <property type="project" value="InterPro"/>
</dbReference>
<comment type="caution">
    <text evidence="8">The sequence shown here is derived from an EMBL/GenBank/DDBJ whole genome shotgun (WGS) entry which is preliminary data.</text>
</comment>
<dbReference type="EMBL" id="CAUJNA010000736">
    <property type="protein sequence ID" value="CAJ1380676.1"/>
    <property type="molecule type" value="Genomic_DNA"/>
</dbReference>
<accession>A0AA36I426</accession>
<evidence type="ECO:0000256" key="6">
    <source>
        <dbReference type="ARBA" id="ARBA00023004"/>
    </source>
</evidence>
<keyword evidence="3" id="KW-0847">Vitamin C</keyword>
<dbReference type="GO" id="GO:0031418">
    <property type="term" value="F:L-ascorbic acid binding"/>
    <property type="evidence" value="ECO:0007669"/>
    <property type="project" value="UniProtKB-KW"/>
</dbReference>
<evidence type="ECO:0000256" key="3">
    <source>
        <dbReference type="ARBA" id="ARBA00022896"/>
    </source>
</evidence>
<dbReference type="GO" id="GO:0005506">
    <property type="term" value="F:iron ion binding"/>
    <property type="evidence" value="ECO:0007669"/>
    <property type="project" value="InterPro"/>
</dbReference>
<dbReference type="AlphaFoldDB" id="A0AA36I426"/>
<evidence type="ECO:0000259" key="7">
    <source>
        <dbReference type="PROSITE" id="PS51471"/>
    </source>
</evidence>
<evidence type="ECO:0000313" key="8">
    <source>
        <dbReference type="EMBL" id="CAJ1380676.1"/>
    </source>
</evidence>
<evidence type="ECO:0000256" key="2">
    <source>
        <dbReference type="ARBA" id="ARBA00022723"/>
    </source>
</evidence>
<proteinExistence type="predicted"/>
<dbReference type="Proteomes" id="UP001178507">
    <property type="component" value="Unassembled WGS sequence"/>
</dbReference>
<keyword evidence="6" id="KW-0408">Iron</keyword>
<dbReference type="SMART" id="SM00702">
    <property type="entry name" value="P4Hc"/>
    <property type="match status" value="1"/>
</dbReference>
<sequence>MADLEPAAKRCRREIPFSLQELQKEIAELRANPPPYVSDIGQLTTPSLICDEHGQLKKPEAPEKTGPWDLLLCVSGAEGDEAYGTPCRVNLRFDPDLWPAKLPLVRFRGVFHHALTDDNGAMLMPFYRALPRDERDACTLRLTVQAIHNFLVEPFASWKLPAERLPEKFQRSLDIHRKMNAERLEIIRKYRPQALHADLFRGKWKDEWLEPAFVQARKQNSPEAWRQLVAEHMPGVYSFKLITDAFCDMFLEEVFNFYQSGLPARRPNSMNAYGIILNDIGMEPLIDELQRMLQPLGDLFFPGPGNCWDGHHCFIVRYRSGEDLGLDMHTDDSDVTFNLCLGLDFAGAGLQFCGMTGATDHRKHQMCYKHRKGHCVFHLGRRRHGADDITSGERLNLILWNHSSTYRTSDESEAPEYNAESGPPDAVCVSYTHDRDFGNFKEYPKGKEHFRGRGWCPRKRLEYPGFEPDCESEEEDGHT</sequence>
<evidence type="ECO:0000313" key="9">
    <source>
        <dbReference type="Proteomes" id="UP001178507"/>
    </source>
</evidence>
<dbReference type="InterPro" id="IPR005123">
    <property type="entry name" value="Oxoglu/Fe-dep_dioxygenase_dom"/>
</dbReference>
<keyword evidence="2" id="KW-0479">Metal-binding</keyword>
<dbReference type="PANTHER" id="PTHR24014">
    <property type="entry name" value="2-OXOGLUTARATE AND IRON-DEPENDENT OXYGENASE DOMAIN-CONTAINING PROTEIN 2"/>
    <property type="match status" value="1"/>
</dbReference>
<dbReference type="PROSITE" id="PS51471">
    <property type="entry name" value="FE2OG_OXY"/>
    <property type="match status" value="1"/>
</dbReference>
<organism evidence="8 9">
    <name type="scientific">Effrenium voratum</name>
    <dbReference type="NCBI Taxonomy" id="2562239"/>
    <lineage>
        <taxon>Eukaryota</taxon>
        <taxon>Sar</taxon>
        <taxon>Alveolata</taxon>
        <taxon>Dinophyceae</taxon>
        <taxon>Suessiales</taxon>
        <taxon>Symbiodiniaceae</taxon>
        <taxon>Effrenium</taxon>
    </lineage>
</organism>
<feature type="domain" description="Fe2OG dioxygenase" evidence="7">
    <location>
        <begin position="309"/>
        <end position="403"/>
    </location>
</feature>
<name>A0AA36I426_9DINO</name>
<dbReference type="GO" id="GO:0051213">
    <property type="term" value="F:dioxygenase activity"/>
    <property type="evidence" value="ECO:0007669"/>
    <property type="project" value="UniProtKB-KW"/>
</dbReference>
<evidence type="ECO:0000256" key="4">
    <source>
        <dbReference type="ARBA" id="ARBA00022964"/>
    </source>
</evidence>
<keyword evidence="5" id="KW-0560">Oxidoreductase</keyword>